<dbReference type="RefSeq" id="WP_002459814.1">
    <property type="nucleotide sequence ID" value="NZ_AP021848.1"/>
</dbReference>
<dbReference type="AlphaFoldDB" id="A0A292DH74"/>
<dbReference type="Proteomes" id="UP000325462">
    <property type="component" value="Chromosome"/>
</dbReference>
<dbReference type="Proteomes" id="UP000293637">
    <property type="component" value="Unassembled WGS sequence"/>
</dbReference>
<name>A0A292DH74_STALU</name>
<keyword evidence="4" id="KW-1185">Reference proteome</keyword>
<organism evidence="2 3">
    <name type="scientific">Staphylococcus lugdunensis</name>
    <dbReference type="NCBI Taxonomy" id="28035"/>
    <lineage>
        <taxon>Bacteria</taxon>
        <taxon>Bacillati</taxon>
        <taxon>Bacillota</taxon>
        <taxon>Bacilli</taxon>
        <taxon>Bacillales</taxon>
        <taxon>Staphylococcaceae</taxon>
        <taxon>Staphylococcus</taxon>
    </lineage>
</organism>
<dbReference type="EMBL" id="SCHB01000005">
    <property type="protein sequence ID" value="TBW71927.1"/>
    <property type="molecule type" value="Genomic_DNA"/>
</dbReference>
<proteinExistence type="predicted"/>
<evidence type="ECO:0000313" key="4">
    <source>
        <dbReference type="Proteomes" id="UP000325462"/>
    </source>
</evidence>
<gene>
    <name evidence="2" type="ORF">EQ812_08960</name>
    <name evidence="1" type="ORF">FO454_12020</name>
</gene>
<protein>
    <submittedName>
        <fullName evidence="2">Uncharacterized protein</fullName>
    </submittedName>
</protein>
<evidence type="ECO:0000313" key="3">
    <source>
        <dbReference type="Proteomes" id="UP000293637"/>
    </source>
</evidence>
<dbReference type="EMBL" id="CP041722">
    <property type="protein sequence ID" value="QEX39593.1"/>
    <property type="molecule type" value="Genomic_DNA"/>
</dbReference>
<accession>A0A292DH74</accession>
<reference evidence="2 3" key="1">
    <citation type="journal article" date="2019" name="Sci. Transl. Med.">
        <title>Quorum sensing between bacterial species on the skin protects against epidermal injury in atopic dermatitis.</title>
        <authorList>
            <person name="Williams M.R."/>
        </authorList>
    </citation>
    <scope>NUCLEOTIDE SEQUENCE [LARGE SCALE GENOMIC DNA]</scope>
    <source>
        <strain evidence="2 3">E7</strain>
    </source>
</reference>
<dbReference type="OMA" id="AYYHAQA"/>
<evidence type="ECO:0000313" key="2">
    <source>
        <dbReference type="EMBL" id="TBW71927.1"/>
    </source>
</evidence>
<reference evidence="1 4" key="2">
    <citation type="submission" date="2019-07" db="EMBL/GenBank/DDBJ databases">
        <title>Comparative genome analysis of staphylococcus lugdunensis shows clonal complex-dependent diversity of the putative virulence factor, ess/type vii locus.</title>
        <authorList>
            <person name="Lebeurre J."/>
            <person name="Dahyot S."/>
            <person name="Diene S."/>
            <person name="Paulay A."/>
            <person name="Aubourg M."/>
            <person name="Argemi X."/>
            <person name="Giard J.-C."/>
            <person name="Tournier I."/>
            <person name="Francois P."/>
            <person name="Pestel-Caron M."/>
        </authorList>
    </citation>
    <scope>NUCLEOTIDE SEQUENCE [LARGE SCALE GENOMIC DNA]</scope>
    <source>
        <strain evidence="1 4">SL13</strain>
    </source>
</reference>
<evidence type="ECO:0000313" key="1">
    <source>
        <dbReference type="EMBL" id="QEX39593.1"/>
    </source>
</evidence>
<sequence>MQEQIKNLVLNGNFDAVRELMSEADYLEFEEAYISSAHEVESMMFYTCILDMIKDEETAELHDLAFLLLVYPLSEAEGALNSAYYHAQASIQLTEGKEVKSLLQMLLLHAIPEPVISDAKALKVAKQILKLDPSNSVARNILKETAKRMDNVVVDFNELNRYKDAHS</sequence>
<dbReference type="GeneID" id="58090433"/>